<dbReference type="PANTHER" id="PTHR10334">
    <property type="entry name" value="CYSTEINE-RICH SECRETORY PROTEIN-RELATED"/>
    <property type="match status" value="1"/>
</dbReference>
<name>A0A5D3C911_CUCMM</name>
<dbReference type="Gene3D" id="3.40.33.10">
    <property type="entry name" value="CAP"/>
    <property type="match status" value="1"/>
</dbReference>
<dbReference type="SUPFAM" id="SSF55797">
    <property type="entry name" value="PR-1-like"/>
    <property type="match status" value="1"/>
</dbReference>
<dbReference type="Proteomes" id="UP000321393">
    <property type="component" value="Unassembled WGS sequence"/>
</dbReference>
<evidence type="ECO:0000313" key="3">
    <source>
        <dbReference type="EMBL" id="TYK06839.1"/>
    </source>
</evidence>
<evidence type="ECO:0000313" key="2">
    <source>
        <dbReference type="EMBL" id="KAA0031387.1"/>
    </source>
</evidence>
<dbReference type="CDD" id="cd05381">
    <property type="entry name" value="CAP_PR-1"/>
    <property type="match status" value="1"/>
</dbReference>
<dbReference type="InterPro" id="IPR018244">
    <property type="entry name" value="Allrgn_V5/Tpx1_CS"/>
</dbReference>
<reference evidence="4 5" key="1">
    <citation type="submission" date="2019-08" db="EMBL/GenBank/DDBJ databases">
        <title>Draft genome sequences of two oriental melons (Cucumis melo L. var makuwa).</title>
        <authorList>
            <person name="Kwon S.-Y."/>
        </authorList>
    </citation>
    <scope>NUCLEOTIDE SEQUENCE [LARGE SCALE GENOMIC DNA]</scope>
    <source>
        <strain evidence="5">cv. Chang Bougi</strain>
        <strain evidence="4">cv. SW 3</strain>
        <tissue evidence="3">Leaf</tissue>
    </source>
</reference>
<dbReference type="EMBL" id="SSTE01022915">
    <property type="protein sequence ID" value="KAA0031387.1"/>
    <property type="molecule type" value="Genomic_DNA"/>
</dbReference>
<protein>
    <submittedName>
        <fullName evidence="3">Pathogenesis-related protein 1A-like</fullName>
    </submittedName>
</protein>
<dbReference type="PROSITE" id="PS01009">
    <property type="entry name" value="CRISP_1"/>
    <property type="match status" value="1"/>
</dbReference>
<dbReference type="InterPro" id="IPR035940">
    <property type="entry name" value="CAP_sf"/>
</dbReference>
<dbReference type="InterPro" id="IPR014044">
    <property type="entry name" value="CAP_dom"/>
</dbReference>
<evidence type="ECO:0000313" key="5">
    <source>
        <dbReference type="Proteomes" id="UP000321947"/>
    </source>
</evidence>
<dbReference type="PROSITE" id="PS01010">
    <property type="entry name" value="CRISP_2"/>
    <property type="match status" value="1"/>
</dbReference>
<sequence>MFIVQPNLNSSHTFFFIISISSFNNMSKMALSNIPSSICLIMLTLIPMIVAHNTPQNYVDAHNAVRAEVGVDPVFWDEELAKYAQNYLESKVSTCEMVHSNGPYGENLATLDGLLTAAAAVQAWADEKKYYDHNSNTCVGGECRHYTQLVWKNSFLIGCANIKCKNNWSLVSCNYSPAGNVAGELPY</sequence>
<dbReference type="GO" id="GO:0005576">
    <property type="term" value="C:extracellular region"/>
    <property type="evidence" value="ECO:0007669"/>
    <property type="project" value="InterPro"/>
</dbReference>
<dbReference type="Pfam" id="PF00188">
    <property type="entry name" value="CAP"/>
    <property type="match status" value="1"/>
</dbReference>
<accession>A0A5D3C911</accession>
<evidence type="ECO:0000313" key="4">
    <source>
        <dbReference type="Proteomes" id="UP000321393"/>
    </source>
</evidence>
<comment type="caution">
    <text evidence="3">The sequence shown here is derived from an EMBL/GenBank/DDBJ whole genome shotgun (WGS) entry which is preliminary data.</text>
</comment>
<dbReference type="InterPro" id="IPR001283">
    <property type="entry name" value="CRISP-related"/>
</dbReference>
<dbReference type="EMBL" id="SSTD01013385">
    <property type="protein sequence ID" value="TYK06839.1"/>
    <property type="molecule type" value="Genomic_DNA"/>
</dbReference>
<gene>
    <name evidence="3" type="ORF">E5676_scaffold13G001430</name>
    <name evidence="2" type="ORF">E6C27_scaffold139G001430</name>
</gene>
<organism evidence="3 5">
    <name type="scientific">Cucumis melo var. makuwa</name>
    <name type="common">Oriental melon</name>
    <dbReference type="NCBI Taxonomy" id="1194695"/>
    <lineage>
        <taxon>Eukaryota</taxon>
        <taxon>Viridiplantae</taxon>
        <taxon>Streptophyta</taxon>
        <taxon>Embryophyta</taxon>
        <taxon>Tracheophyta</taxon>
        <taxon>Spermatophyta</taxon>
        <taxon>Magnoliopsida</taxon>
        <taxon>eudicotyledons</taxon>
        <taxon>Gunneridae</taxon>
        <taxon>Pentapetalae</taxon>
        <taxon>rosids</taxon>
        <taxon>fabids</taxon>
        <taxon>Cucurbitales</taxon>
        <taxon>Cucurbitaceae</taxon>
        <taxon>Benincaseae</taxon>
        <taxon>Cucumis</taxon>
    </lineage>
</organism>
<evidence type="ECO:0000259" key="1">
    <source>
        <dbReference type="SMART" id="SM00198"/>
    </source>
</evidence>
<proteinExistence type="predicted"/>
<dbReference type="SMART" id="SM00198">
    <property type="entry name" value="SCP"/>
    <property type="match status" value="1"/>
</dbReference>
<dbReference type="PRINTS" id="PR00837">
    <property type="entry name" value="V5TPXLIKE"/>
</dbReference>
<feature type="domain" description="SCP" evidence="1">
    <location>
        <begin position="53"/>
        <end position="183"/>
    </location>
</feature>
<dbReference type="FunFam" id="3.40.33.10:FF:000004">
    <property type="entry name" value="CAP, cysteine-rich secretory protein, antigen 5"/>
    <property type="match status" value="1"/>
</dbReference>
<dbReference type="OrthoDB" id="1687103at2759"/>
<dbReference type="AlphaFoldDB" id="A0A5D3C911"/>
<dbReference type="Proteomes" id="UP000321947">
    <property type="component" value="Unassembled WGS sequence"/>
</dbReference>